<dbReference type="EMBL" id="JBCFXD010000015">
    <property type="protein sequence ID" value="MEL7560929.1"/>
    <property type="molecule type" value="Genomic_DNA"/>
</dbReference>
<evidence type="ECO:0000259" key="1">
    <source>
        <dbReference type="Pfam" id="PF23947"/>
    </source>
</evidence>
<name>A0ABU9MEV6_STUCH</name>
<dbReference type="RefSeq" id="WP_342407861.1">
    <property type="nucleotide sequence ID" value="NZ_JBCFXD010000015.1"/>
</dbReference>
<dbReference type="InterPro" id="IPR055705">
    <property type="entry name" value="DUF7281"/>
</dbReference>
<organism evidence="2 3">
    <name type="scientific">Stutzerimonas chloritidismutans</name>
    <name type="common">Pseudomonas chloritidismutans</name>
    <dbReference type="NCBI Taxonomy" id="203192"/>
    <lineage>
        <taxon>Bacteria</taxon>
        <taxon>Pseudomonadati</taxon>
        <taxon>Pseudomonadota</taxon>
        <taxon>Gammaproteobacteria</taxon>
        <taxon>Pseudomonadales</taxon>
        <taxon>Pseudomonadaceae</taxon>
        <taxon>Stutzerimonas</taxon>
    </lineage>
</organism>
<accession>A0ABU9MEV6</accession>
<keyword evidence="3" id="KW-1185">Reference proteome</keyword>
<sequence length="278" mass="30119">MTSLLQSKRVVEMISRAVRMALTEVSLGDIWLQIHQAHGVGRVSGRKLLLDAEDRKALRSLAGRHAGWDPHVAGSKVQGCRAELAAYIRNEKLSGERVAKDLVLVSAPSGKILLGDSIQPLVPGCMLTVPSGLVAGQRRIIIVENLQAMLHASRYALPEDLIDAPFVFRGSPQFSVGAVADLAKRVSEVYYFPDADPQGLVNANKEILSKGTLAPSPEGFRAMHDAGVSKPQDYEKQAHLMPGLLATDNPLVKIIHHYRAGFSQESMAALSCPLLCYV</sequence>
<comment type="caution">
    <text evidence="2">The sequence shown here is derived from an EMBL/GenBank/DDBJ whole genome shotgun (WGS) entry which is preliminary data.</text>
</comment>
<evidence type="ECO:0000313" key="2">
    <source>
        <dbReference type="EMBL" id="MEL7560929.1"/>
    </source>
</evidence>
<protein>
    <recommendedName>
        <fullName evidence="1">DUF7281 domain-containing protein</fullName>
    </recommendedName>
</protein>
<dbReference type="Proteomes" id="UP001467669">
    <property type="component" value="Unassembled WGS sequence"/>
</dbReference>
<gene>
    <name evidence="2" type="ORF">AAGW23_18990</name>
</gene>
<proteinExistence type="predicted"/>
<feature type="domain" description="DUF7281" evidence="1">
    <location>
        <begin position="101"/>
        <end position="274"/>
    </location>
</feature>
<reference evidence="2 3" key="1">
    <citation type="submission" date="2024-04" db="EMBL/GenBank/DDBJ databases">
        <title>Draft Genome Sequence of Isolates Cultured from Underwater Hawaii Seamounts in the North Pacific Ocean.</title>
        <authorList>
            <person name="Sharma I."/>
            <person name="Darden B."/>
            <person name="Creggett J."/>
            <person name="Taylor S."/>
            <person name="Grant M.P."/>
            <person name="Scott J."/>
            <person name="Attles S."/>
            <person name="Walker S."/>
            <person name="Johnson G."/>
            <person name="St. Cloud C."/>
        </authorList>
    </citation>
    <scope>NUCLEOTIDE SEQUENCE [LARGE SCALE GENOMIC DNA]</scope>
    <source>
        <strain evidence="2 3">03GJ23</strain>
    </source>
</reference>
<evidence type="ECO:0000313" key="3">
    <source>
        <dbReference type="Proteomes" id="UP001467669"/>
    </source>
</evidence>
<dbReference type="Pfam" id="PF23947">
    <property type="entry name" value="DUF7281"/>
    <property type="match status" value="1"/>
</dbReference>